<gene>
    <name evidence="8" type="primary">LOC108736042</name>
</gene>
<dbReference type="InParanoid" id="A0A7F5RKP6"/>
<dbReference type="InterPro" id="IPR011701">
    <property type="entry name" value="MFS"/>
</dbReference>
<dbReference type="AlphaFoldDB" id="A0A7F5RKP6"/>
<accession>A0A7F5RKP6</accession>
<protein>
    <submittedName>
        <fullName evidence="8">Inorganic phosphate cotransporter isoform X4</fullName>
    </submittedName>
</protein>
<feature type="transmembrane region" description="Helical" evidence="5">
    <location>
        <begin position="26"/>
        <end position="45"/>
    </location>
</feature>
<evidence type="ECO:0000256" key="1">
    <source>
        <dbReference type="ARBA" id="ARBA00004141"/>
    </source>
</evidence>
<reference evidence="8" key="1">
    <citation type="submission" date="2025-08" db="UniProtKB">
        <authorList>
            <consortium name="RefSeq"/>
        </authorList>
    </citation>
    <scope>IDENTIFICATION</scope>
    <source>
        <tissue evidence="8">Entire body</tissue>
    </source>
</reference>
<evidence type="ECO:0000256" key="3">
    <source>
        <dbReference type="ARBA" id="ARBA00022989"/>
    </source>
</evidence>
<keyword evidence="3 5" id="KW-1133">Transmembrane helix</keyword>
<feature type="transmembrane region" description="Helical" evidence="5">
    <location>
        <begin position="336"/>
        <end position="355"/>
    </location>
</feature>
<dbReference type="RefSeq" id="XP_025836589.1">
    <property type="nucleotide sequence ID" value="XM_025980804.1"/>
</dbReference>
<comment type="subcellular location">
    <subcellularLocation>
        <location evidence="1">Membrane</location>
        <topology evidence="1">Multi-pass membrane protein</topology>
    </subcellularLocation>
</comment>
<dbReference type="Pfam" id="PF07690">
    <property type="entry name" value="MFS_1"/>
    <property type="match status" value="1"/>
</dbReference>
<dbReference type="CDD" id="cd17318">
    <property type="entry name" value="MFS_SLC17"/>
    <property type="match status" value="1"/>
</dbReference>
<dbReference type="SUPFAM" id="SSF103473">
    <property type="entry name" value="MFS general substrate transporter"/>
    <property type="match status" value="1"/>
</dbReference>
<evidence type="ECO:0000259" key="6">
    <source>
        <dbReference type="PROSITE" id="PS50850"/>
    </source>
</evidence>
<dbReference type="InterPro" id="IPR020846">
    <property type="entry name" value="MFS_dom"/>
</dbReference>
<dbReference type="InterPro" id="IPR050382">
    <property type="entry name" value="MFS_Na/Anion_cotransporter"/>
</dbReference>
<feature type="transmembrane region" description="Helical" evidence="5">
    <location>
        <begin position="197"/>
        <end position="216"/>
    </location>
</feature>
<feature type="transmembrane region" description="Helical" evidence="5">
    <location>
        <begin position="101"/>
        <end position="121"/>
    </location>
</feature>
<keyword evidence="2 5" id="KW-0812">Transmembrane</keyword>
<dbReference type="FunFam" id="1.20.1250.20:FF:000532">
    <property type="entry name" value="SLC (SoLute Carrier) homolog"/>
    <property type="match status" value="1"/>
</dbReference>
<name>A0A7F5RKP6_AGRPL</name>
<feature type="domain" description="Major facilitator superfamily (MFS) profile" evidence="6">
    <location>
        <begin position="33"/>
        <end position="455"/>
    </location>
</feature>
<dbReference type="PROSITE" id="PS50850">
    <property type="entry name" value="MFS"/>
    <property type="match status" value="1"/>
</dbReference>
<evidence type="ECO:0000256" key="5">
    <source>
        <dbReference type="SAM" id="Phobius"/>
    </source>
</evidence>
<feature type="transmembrane region" description="Helical" evidence="5">
    <location>
        <begin position="432"/>
        <end position="450"/>
    </location>
</feature>
<feature type="transmembrane region" description="Helical" evidence="5">
    <location>
        <begin position="396"/>
        <end position="420"/>
    </location>
</feature>
<dbReference type="GeneID" id="108736042"/>
<evidence type="ECO:0000313" key="7">
    <source>
        <dbReference type="Proteomes" id="UP000192223"/>
    </source>
</evidence>
<dbReference type="PANTHER" id="PTHR11662:SF280">
    <property type="entry name" value="FI21844P1-RELATED"/>
    <property type="match status" value="1"/>
</dbReference>
<feature type="transmembrane region" description="Helical" evidence="5">
    <location>
        <begin position="361"/>
        <end position="384"/>
    </location>
</feature>
<feature type="transmembrane region" description="Helical" evidence="5">
    <location>
        <begin position="166"/>
        <end position="191"/>
    </location>
</feature>
<organism evidence="7 8">
    <name type="scientific">Agrilus planipennis</name>
    <name type="common">Emerald ash borer</name>
    <name type="synonym">Agrilus marcopoli</name>
    <dbReference type="NCBI Taxonomy" id="224129"/>
    <lineage>
        <taxon>Eukaryota</taxon>
        <taxon>Metazoa</taxon>
        <taxon>Ecdysozoa</taxon>
        <taxon>Arthropoda</taxon>
        <taxon>Hexapoda</taxon>
        <taxon>Insecta</taxon>
        <taxon>Pterygota</taxon>
        <taxon>Neoptera</taxon>
        <taxon>Endopterygota</taxon>
        <taxon>Coleoptera</taxon>
        <taxon>Polyphaga</taxon>
        <taxon>Elateriformia</taxon>
        <taxon>Buprestoidea</taxon>
        <taxon>Buprestidae</taxon>
        <taxon>Agrilinae</taxon>
        <taxon>Agrilus</taxon>
    </lineage>
</organism>
<dbReference type="InterPro" id="IPR036259">
    <property type="entry name" value="MFS_trans_sf"/>
</dbReference>
<keyword evidence="7" id="KW-1185">Reference proteome</keyword>
<feature type="transmembrane region" description="Helical" evidence="5">
    <location>
        <begin position="70"/>
        <end position="89"/>
    </location>
</feature>
<dbReference type="Proteomes" id="UP000192223">
    <property type="component" value="Unplaced"/>
</dbReference>
<sequence>MAKIKQLEQENPDTEKQIHKRPERWLGVRHIQMTLLCLMMGIAYGQRVNLSVGIVAMTDKNTNPNENIPVYNWTNQNVILSAFFWVYFIPQIGAGQAAERFGAKWILVGTMLLSSVASILIPPLAAFGSWTVILCRGIQGFSQGSVFPCCTYLIGKWAPAPELSTIVAFVSIGPQVGIAASMSLTGVMSAGKYGWPLAFYTSGCLGLLWVVVYIILGSNAPHEHKDITPAEQHYIMSTLGNDNVDEPRSTPWKHMVLSLPVWAILVSNICSDWGLYTCLTEIPTYMNYVFGINIDDNGLVSALPYIANTILTLLFGVATDYIINKQWVSLTVGRKIANTIGFIVPGVAMLVLGLYQENTTSLLAIILLVLAGGVSAASTAGFMFNHLDLSPVYAGTIMGITNSIANALSIPSPLLVGVFVKDNTNSSQWSNVFYLTAGINFLGGLFYVVFATGERQEWNNYDKQRKKDVENSATDGHLCE</sequence>
<keyword evidence="4 5" id="KW-0472">Membrane</keyword>
<dbReference type="OrthoDB" id="2985014at2759"/>
<evidence type="ECO:0000256" key="2">
    <source>
        <dbReference type="ARBA" id="ARBA00022692"/>
    </source>
</evidence>
<evidence type="ECO:0000256" key="4">
    <source>
        <dbReference type="ARBA" id="ARBA00023136"/>
    </source>
</evidence>
<feature type="transmembrane region" description="Helical" evidence="5">
    <location>
        <begin position="256"/>
        <end position="276"/>
    </location>
</feature>
<feature type="transmembrane region" description="Helical" evidence="5">
    <location>
        <begin position="305"/>
        <end position="324"/>
    </location>
</feature>
<dbReference type="PANTHER" id="PTHR11662">
    <property type="entry name" value="SOLUTE CARRIER FAMILY 17"/>
    <property type="match status" value="1"/>
</dbReference>
<dbReference type="GO" id="GO:0016020">
    <property type="term" value="C:membrane"/>
    <property type="evidence" value="ECO:0007669"/>
    <property type="project" value="UniProtKB-SubCell"/>
</dbReference>
<proteinExistence type="predicted"/>
<dbReference type="GO" id="GO:0006820">
    <property type="term" value="P:monoatomic anion transport"/>
    <property type="evidence" value="ECO:0007669"/>
    <property type="project" value="TreeGrafter"/>
</dbReference>
<evidence type="ECO:0000313" key="8">
    <source>
        <dbReference type="RefSeq" id="XP_025836589.1"/>
    </source>
</evidence>
<dbReference type="Gene3D" id="1.20.1250.20">
    <property type="entry name" value="MFS general substrate transporter like domains"/>
    <property type="match status" value="2"/>
</dbReference>
<dbReference type="GO" id="GO:0022857">
    <property type="term" value="F:transmembrane transporter activity"/>
    <property type="evidence" value="ECO:0007669"/>
    <property type="project" value="InterPro"/>
</dbReference>